<feature type="region of interest" description="Disordered" evidence="1">
    <location>
        <begin position="88"/>
        <end position="125"/>
    </location>
</feature>
<comment type="caution">
    <text evidence="3">The sequence shown here is derived from an EMBL/GenBank/DDBJ whole genome shotgun (WGS) entry which is preliminary data.</text>
</comment>
<dbReference type="EMBL" id="DYZA01000233">
    <property type="protein sequence ID" value="HJD98233.1"/>
    <property type="molecule type" value="Genomic_DNA"/>
</dbReference>
<dbReference type="PANTHER" id="PTHR34404">
    <property type="entry name" value="REGULATORY PROTEIN, FMDB FAMILY"/>
    <property type="match status" value="1"/>
</dbReference>
<dbReference type="InterPro" id="IPR013429">
    <property type="entry name" value="Regulatory_FmdB_Zinc_ribbon"/>
</dbReference>
<feature type="domain" description="Putative regulatory protein FmdB zinc ribbon" evidence="2">
    <location>
        <begin position="20"/>
        <end position="61"/>
    </location>
</feature>
<organism evidence="3 4">
    <name type="scientific">Mailhella massiliensis</name>
    <dbReference type="NCBI Taxonomy" id="1903261"/>
    <lineage>
        <taxon>Bacteria</taxon>
        <taxon>Pseudomonadati</taxon>
        <taxon>Thermodesulfobacteriota</taxon>
        <taxon>Desulfovibrionia</taxon>
        <taxon>Desulfovibrionales</taxon>
        <taxon>Desulfovibrionaceae</taxon>
        <taxon>Mailhella</taxon>
    </lineage>
</organism>
<protein>
    <submittedName>
        <fullName evidence="3">Zinc ribbon domain-containing protein</fullName>
    </submittedName>
</protein>
<name>A0A921AYQ3_9BACT</name>
<proteinExistence type="predicted"/>
<evidence type="ECO:0000256" key="1">
    <source>
        <dbReference type="SAM" id="MobiDB-lite"/>
    </source>
</evidence>
<sequence length="125" mass="13463">MSAFRAGTPFLFLPNPLFPMPIYEYACPHCRKTFEEWLHSGDDAETQPCPDCGEPCSRILSNTSFILKGGGWFASSYGHGTSNLFDKSKGVPSMSDKKPEESAPSTPKAESPAPAKSADNTAGTK</sequence>
<accession>A0A921AYQ3</accession>
<dbReference type="SMART" id="SM00834">
    <property type="entry name" value="CxxC_CXXC_SSSS"/>
    <property type="match status" value="1"/>
</dbReference>
<dbReference type="RefSeq" id="WP_304123882.1">
    <property type="nucleotide sequence ID" value="NZ_DYZA01000233.1"/>
</dbReference>
<feature type="compositionally biased region" description="Low complexity" evidence="1">
    <location>
        <begin position="102"/>
        <end position="118"/>
    </location>
</feature>
<reference evidence="3" key="1">
    <citation type="journal article" date="2021" name="PeerJ">
        <title>Extensive microbial diversity within the chicken gut microbiome revealed by metagenomics and culture.</title>
        <authorList>
            <person name="Gilroy R."/>
            <person name="Ravi A."/>
            <person name="Getino M."/>
            <person name="Pursley I."/>
            <person name="Horton D.L."/>
            <person name="Alikhan N.F."/>
            <person name="Baker D."/>
            <person name="Gharbi K."/>
            <person name="Hall N."/>
            <person name="Watson M."/>
            <person name="Adriaenssens E.M."/>
            <person name="Foster-Nyarko E."/>
            <person name="Jarju S."/>
            <person name="Secka A."/>
            <person name="Antonio M."/>
            <person name="Oren A."/>
            <person name="Chaudhuri R.R."/>
            <person name="La Ragione R."/>
            <person name="Hildebrand F."/>
            <person name="Pallen M.J."/>
        </authorList>
    </citation>
    <scope>NUCLEOTIDE SEQUENCE</scope>
    <source>
        <strain evidence="3">ChiGjej2B2-19336</strain>
    </source>
</reference>
<dbReference type="AlphaFoldDB" id="A0A921AYQ3"/>
<dbReference type="Proteomes" id="UP000698963">
    <property type="component" value="Unassembled WGS sequence"/>
</dbReference>
<dbReference type="PANTHER" id="PTHR34404:SF2">
    <property type="entry name" value="CONSERVED SERINE RICH PROTEIN"/>
    <property type="match status" value="1"/>
</dbReference>
<reference evidence="3" key="2">
    <citation type="submission" date="2021-09" db="EMBL/GenBank/DDBJ databases">
        <authorList>
            <person name="Gilroy R."/>
        </authorList>
    </citation>
    <scope>NUCLEOTIDE SEQUENCE</scope>
    <source>
        <strain evidence="3">ChiGjej2B2-19336</strain>
    </source>
</reference>
<gene>
    <name evidence="3" type="ORF">K8W16_11385</name>
</gene>
<evidence type="ECO:0000313" key="3">
    <source>
        <dbReference type="EMBL" id="HJD98233.1"/>
    </source>
</evidence>
<dbReference type="Pfam" id="PF09723">
    <property type="entry name" value="Zn_ribbon_8"/>
    <property type="match status" value="1"/>
</dbReference>
<evidence type="ECO:0000259" key="2">
    <source>
        <dbReference type="SMART" id="SM00834"/>
    </source>
</evidence>
<dbReference type="NCBIfam" id="TIGR02605">
    <property type="entry name" value="CxxC_CxxC_SSSS"/>
    <property type="match status" value="1"/>
</dbReference>
<evidence type="ECO:0000313" key="4">
    <source>
        <dbReference type="Proteomes" id="UP000698963"/>
    </source>
</evidence>